<dbReference type="EMBL" id="LR743603">
    <property type="protein sequence ID" value="CAA2633159.1"/>
    <property type="molecule type" value="Genomic_DNA"/>
</dbReference>
<evidence type="ECO:0000313" key="3">
    <source>
        <dbReference type="Proteomes" id="UP000663760"/>
    </source>
</evidence>
<reference evidence="1" key="1">
    <citation type="submission" date="2019-12" db="EMBL/GenBank/DDBJ databases">
        <authorList>
            <person name="Scholz U."/>
            <person name="Mascher M."/>
            <person name="Fiebig A."/>
        </authorList>
    </citation>
    <scope>NUCLEOTIDE SEQUENCE</scope>
</reference>
<evidence type="ECO:0000313" key="1">
    <source>
        <dbReference type="EMBL" id="CAA2633159.1"/>
    </source>
</evidence>
<evidence type="ECO:0000313" key="2">
    <source>
        <dbReference type="EMBL" id="CAA7401703.1"/>
    </source>
</evidence>
<accession>A0A7I8JRU2</accession>
<sequence>MASLCARVCHSPSMSWWAINCGARSARTHVRV</sequence>
<keyword evidence="3" id="KW-1185">Reference proteome</keyword>
<dbReference type="Proteomes" id="UP000663760">
    <property type="component" value="Chromosome 9"/>
</dbReference>
<protein>
    <submittedName>
        <fullName evidence="1">Uncharacterized protein</fullName>
    </submittedName>
</protein>
<dbReference type="AlphaFoldDB" id="A0A7I8JRU2"/>
<organism evidence="1">
    <name type="scientific">Spirodela intermedia</name>
    <name type="common">Intermediate duckweed</name>
    <dbReference type="NCBI Taxonomy" id="51605"/>
    <lineage>
        <taxon>Eukaryota</taxon>
        <taxon>Viridiplantae</taxon>
        <taxon>Streptophyta</taxon>
        <taxon>Embryophyta</taxon>
        <taxon>Tracheophyta</taxon>
        <taxon>Spermatophyta</taxon>
        <taxon>Magnoliopsida</taxon>
        <taxon>Liliopsida</taxon>
        <taxon>Araceae</taxon>
        <taxon>Lemnoideae</taxon>
        <taxon>Spirodela</taxon>
    </lineage>
</organism>
<gene>
    <name evidence="1" type="ORF">SI7747_16018694</name>
    <name evidence="2" type="ORF">SI8410_09012381</name>
</gene>
<dbReference type="EMBL" id="LR746272">
    <property type="protein sequence ID" value="CAA7401703.1"/>
    <property type="molecule type" value="Genomic_DNA"/>
</dbReference>
<name>A0A7I8JRU2_SPIIN</name>
<proteinExistence type="predicted"/>